<feature type="transmembrane region" description="Helical" evidence="2">
    <location>
        <begin position="75"/>
        <end position="96"/>
    </location>
</feature>
<evidence type="ECO:0000313" key="4">
    <source>
        <dbReference type="EMBL" id="MBJ7608937.1"/>
    </source>
</evidence>
<comment type="caution">
    <text evidence="4">The sequence shown here is derived from an EMBL/GenBank/DDBJ whole genome shotgun (WGS) entry which is preliminary data.</text>
</comment>
<evidence type="ECO:0000259" key="3">
    <source>
        <dbReference type="Pfam" id="PF00892"/>
    </source>
</evidence>
<dbReference type="Gene3D" id="1.10.3730.20">
    <property type="match status" value="1"/>
</dbReference>
<name>A0A934KJK2_9BACT</name>
<evidence type="ECO:0000313" key="5">
    <source>
        <dbReference type="Proteomes" id="UP000614410"/>
    </source>
</evidence>
<sequence length="310" mass="31592">MTATLGTAERQRVRDRPVLLAALGAGCISCSGILVVLAAAGAATTAFYRCAFALPGLVALAILEQRRHGSRTSSARAASWFAGLFFAVDLVLWTHAIVEVGAGVATVLGNLQVVFVALAAWMLLKERPTAQFLLALPVVLGGVVLVSGLVGHRGVGRDPLAGILYGAATSLAYAAFLLILRRSTRTAHVAGPLADATAGAAVGSLLLGAMFGGLDLAPAWPALGWLLLLAVTSQTLGWLLITSSLPRLPSAVSSLLLLLQPVAALALAFLVLGERPSWLQLLGALLICAGVMTVARSAAASAPVGEPAGT</sequence>
<feature type="transmembrane region" description="Helical" evidence="2">
    <location>
        <begin position="253"/>
        <end position="272"/>
    </location>
</feature>
<proteinExistence type="inferred from homology"/>
<feature type="transmembrane region" description="Helical" evidence="2">
    <location>
        <begin position="131"/>
        <end position="150"/>
    </location>
</feature>
<evidence type="ECO:0000256" key="1">
    <source>
        <dbReference type="ARBA" id="ARBA00007362"/>
    </source>
</evidence>
<evidence type="ECO:0000256" key="2">
    <source>
        <dbReference type="SAM" id="Phobius"/>
    </source>
</evidence>
<feature type="domain" description="EamA" evidence="3">
    <location>
        <begin position="18"/>
        <end position="147"/>
    </location>
</feature>
<feature type="domain" description="EamA" evidence="3">
    <location>
        <begin position="161"/>
        <end position="294"/>
    </location>
</feature>
<gene>
    <name evidence="4" type="ORF">JF887_05840</name>
</gene>
<dbReference type="GO" id="GO:0016020">
    <property type="term" value="C:membrane"/>
    <property type="evidence" value="ECO:0007669"/>
    <property type="project" value="InterPro"/>
</dbReference>
<dbReference type="PANTHER" id="PTHR22911">
    <property type="entry name" value="ACYL-MALONYL CONDENSING ENZYME-RELATED"/>
    <property type="match status" value="1"/>
</dbReference>
<keyword evidence="2" id="KW-1133">Transmembrane helix</keyword>
<feature type="transmembrane region" description="Helical" evidence="2">
    <location>
        <begin position="192"/>
        <end position="214"/>
    </location>
</feature>
<dbReference type="AlphaFoldDB" id="A0A934KJK2"/>
<dbReference type="InterPro" id="IPR000620">
    <property type="entry name" value="EamA_dom"/>
</dbReference>
<organism evidence="4 5">
    <name type="scientific">Candidatus Amunia macphersoniae</name>
    <dbReference type="NCBI Taxonomy" id="3127014"/>
    <lineage>
        <taxon>Bacteria</taxon>
        <taxon>Bacillati</taxon>
        <taxon>Candidatus Dormiibacterota</taxon>
        <taxon>Candidatus Dormibacteria</taxon>
        <taxon>Candidatus Aeolococcales</taxon>
        <taxon>Candidatus Aeolococcaceae</taxon>
        <taxon>Candidatus Amunia</taxon>
    </lineage>
</organism>
<reference evidence="4 5" key="1">
    <citation type="submission" date="2020-10" db="EMBL/GenBank/DDBJ databases">
        <title>Ca. Dormibacterota MAGs.</title>
        <authorList>
            <person name="Montgomery K."/>
        </authorList>
    </citation>
    <scope>NUCLEOTIDE SEQUENCE [LARGE SCALE GENOMIC DNA]</scope>
    <source>
        <strain evidence="4">Mitchell_Peninsula_5</strain>
    </source>
</reference>
<feature type="transmembrane region" description="Helical" evidence="2">
    <location>
        <begin position="220"/>
        <end position="241"/>
    </location>
</feature>
<feature type="transmembrane region" description="Helical" evidence="2">
    <location>
        <begin position="18"/>
        <end position="40"/>
    </location>
</feature>
<keyword evidence="2" id="KW-0472">Membrane</keyword>
<dbReference type="Proteomes" id="UP000614410">
    <property type="component" value="Unassembled WGS sequence"/>
</dbReference>
<feature type="transmembrane region" description="Helical" evidence="2">
    <location>
        <begin position="46"/>
        <end position="63"/>
    </location>
</feature>
<feature type="transmembrane region" description="Helical" evidence="2">
    <location>
        <begin position="102"/>
        <end position="124"/>
    </location>
</feature>
<dbReference type="SUPFAM" id="SSF103481">
    <property type="entry name" value="Multidrug resistance efflux transporter EmrE"/>
    <property type="match status" value="2"/>
</dbReference>
<comment type="similarity">
    <text evidence="1">Belongs to the EamA transporter family.</text>
</comment>
<dbReference type="EMBL" id="JAEKNN010000026">
    <property type="protein sequence ID" value="MBJ7608937.1"/>
    <property type="molecule type" value="Genomic_DNA"/>
</dbReference>
<keyword evidence="2" id="KW-0812">Transmembrane</keyword>
<dbReference type="Pfam" id="PF00892">
    <property type="entry name" value="EamA"/>
    <property type="match status" value="2"/>
</dbReference>
<feature type="transmembrane region" description="Helical" evidence="2">
    <location>
        <begin position="162"/>
        <end position="180"/>
    </location>
</feature>
<protein>
    <submittedName>
        <fullName evidence="4">DMT family transporter</fullName>
    </submittedName>
</protein>
<dbReference type="InterPro" id="IPR037185">
    <property type="entry name" value="EmrE-like"/>
</dbReference>
<feature type="transmembrane region" description="Helical" evidence="2">
    <location>
        <begin position="278"/>
        <end position="295"/>
    </location>
</feature>
<accession>A0A934KJK2</accession>